<sequence length="168" mass="19550">MQVGKQIKVYEDGYKGPKVLTQAQQNKLLAIRPTPKPIDNRLMYMDDEDNTDEQDDDVDDEEETIPKVKPKVINKNTKQNCYKDRPYILLVGTYFQRDIVVRVSYNILLNSKNLLDSLNLEDPQLKKSITELFNYETINVELYHQTPKSCLHFIVIAQRQQLAACNDT</sequence>
<comment type="caution">
    <text evidence="1">The sequence shown here is derived from an EMBL/GenBank/DDBJ whole genome shotgun (WGS) entry which is preliminary data.</text>
</comment>
<protein>
    <submittedName>
        <fullName evidence="1">Uncharacterized protein</fullName>
    </submittedName>
</protein>
<reference evidence="1 2" key="1">
    <citation type="submission" date="2019-03" db="EMBL/GenBank/DDBJ databases">
        <title>Single cell metagenomics reveals metabolic interactions within the superorganism composed of flagellate Streblomastix strix and complex community of Bacteroidetes bacteria on its surface.</title>
        <authorList>
            <person name="Treitli S.C."/>
            <person name="Kolisko M."/>
            <person name="Husnik F."/>
            <person name="Keeling P."/>
            <person name="Hampl V."/>
        </authorList>
    </citation>
    <scope>NUCLEOTIDE SEQUENCE [LARGE SCALE GENOMIC DNA]</scope>
    <source>
        <strain evidence="1">ST1C</strain>
    </source>
</reference>
<evidence type="ECO:0000313" key="2">
    <source>
        <dbReference type="Proteomes" id="UP000324800"/>
    </source>
</evidence>
<dbReference type="AlphaFoldDB" id="A0A5J4W6T9"/>
<proteinExistence type="predicted"/>
<name>A0A5J4W6T9_9EUKA</name>
<dbReference type="EMBL" id="SNRW01003176">
    <property type="protein sequence ID" value="KAA6390577.1"/>
    <property type="molecule type" value="Genomic_DNA"/>
</dbReference>
<evidence type="ECO:0000313" key="1">
    <source>
        <dbReference type="EMBL" id="KAA6390577.1"/>
    </source>
</evidence>
<accession>A0A5J4W6T9</accession>
<organism evidence="1 2">
    <name type="scientific">Streblomastix strix</name>
    <dbReference type="NCBI Taxonomy" id="222440"/>
    <lineage>
        <taxon>Eukaryota</taxon>
        <taxon>Metamonada</taxon>
        <taxon>Preaxostyla</taxon>
        <taxon>Oxymonadida</taxon>
        <taxon>Streblomastigidae</taxon>
        <taxon>Streblomastix</taxon>
    </lineage>
</organism>
<dbReference type="Proteomes" id="UP000324800">
    <property type="component" value="Unassembled WGS sequence"/>
</dbReference>
<gene>
    <name evidence="1" type="ORF">EZS28_013892</name>
</gene>